<dbReference type="Pfam" id="PF13018">
    <property type="entry name" value="ESPR"/>
    <property type="match status" value="1"/>
</dbReference>
<dbReference type="InterPro" id="IPR008640">
    <property type="entry name" value="Adhesin_Head_dom"/>
</dbReference>
<feature type="domain" description="Trimeric autotransporter adhesin YadA-like head" evidence="13">
    <location>
        <begin position="212"/>
        <end position="235"/>
    </location>
</feature>
<keyword evidence="9 11" id="KW-0472">Membrane</keyword>
<dbReference type="Gene3D" id="3.90.1780.10">
    <property type="entry name" value="Trimeric adhesin"/>
    <property type="match status" value="1"/>
</dbReference>
<evidence type="ECO:0000256" key="4">
    <source>
        <dbReference type="ARBA" id="ARBA00022448"/>
    </source>
</evidence>
<evidence type="ECO:0000256" key="9">
    <source>
        <dbReference type="ARBA" id="ARBA00023136"/>
    </source>
</evidence>
<sequence length="1066" mass="104511">MNKTYRVVWNEHTNTWTVVQETAKARGKSGNRISKALALSVSLFGFYAASSTVAYAQPGIYMNDYQDTGCAASYDQVEKTGIYGLLGNMPPSTETYNNGQANKTHHSDFGIKTGFNPCSPTGNSAQNFDTQTNRTLFYGDATFGYAIDEKNAGSKHLTLGGRLDVNSGIIGVGNKGVNGVGATNSIRMGSGTSLDATNDADKAITIGADSGATAKNATAIGHGTKAGGQNAFAAGLDTHADNENTVAIGTNANASGKTSTAVGQGAQSSHQSATAIGDGAKALNDYATALGVTANASEAGALAVGMTSAASAWNSAAIGSNASASGSTSLAAGYKASAGSSNSLAVGSSAKATATDASAYGHIATAKGISASAFGHGANAEKDHTVAVGSASQATELGAIAIGNDAQATAIDALANGKNSRALGERATAVGNSARANNQDSVAVGNGAQASADYAFAAGTGSVAKAAGAVALGNDAKANHEGAVALGRASETAAAVGTSSATVNGISYSGFAGDAPDSTVSVGSGSLKRTVTNVAAGRINATSTDAINGSQLYLTQAAIGNVGTTIKNILGGNAALGTDGKLSMTNIGGTGKNTIHEAIQAANNNANAANAGFTIAADDDAAGITADNKTIKPSETLTIKGTGSLNAGKSFADGYNSDNIRTQVSGDGTVTIGLKRDLDVNSVTATDAAGNKTVTNAAGTTVTNAAGNSTSVGANGVVITPPAGSGKNAVALTGNGLNNGNNTITGVKNGVAPTDAVNVSQLDAVKAMAKAAKTEVTSSDNSISITPSANAATGATVYDLAVKTDGTTITKAADGSLKANTTALTPAANGSIVAPTTADAGKLATAGDIANAINQAGFNLTTTASAGSVSGSSVSRVNAGKTVTIDAGKNIRVTQNGNTVSIATQDNASFDSVTTGNTKIDNNGLTINGGPSVTQAGIDAAGNKITNVAAGTDPTDAVNVSQLNARLGATGQVAAAKLQQLEDKIDKNQDRANAGIAGAIAQGTIPQVTRPSAFGLGVGTGYYGGQSALAVGASAMTDGGNWIFKGNVSVNSKGRVGAGAGALFQW</sequence>
<feature type="transmembrane region" description="Helical" evidence="11">
    <location>
        <begin position="36"/>
        <end position="56"/>
    </location>
</feature>
<accession>A0ABS1BUU4</accession>
<feature type="domain" description="Trimeric autotransporter adhesin YadA-like head" evidence="13">
    <location>
        <begin position="394"/>
        <end position="420"/>
    </location>
</feature>
<comment type="caution">
    <text evidence="16">The sequence shown here is derived from an EMBL/GenBank/DDBJ whole genome shotgun (WGS) entry which is preliminary data.</text>
</comment>
<dbReference type="Pfam" id="PF03895">
    <property type="entry name" value="YadA_anchor"/>
    <property type="match status" value="1"/>
</dbReference>
<comment type="subcellular location">
    <subcellularLocation>
        <location evidence="2">Cell outer membrane</location>
    </subcellularLocation>
    <subcellularLocation>
        <location evidence="1">Cell surface</location>
    </subcellularLocation>
</comment>
<dbReference type="Gene3D" id="2.150.10.10">
    <property type="entry name" value="Serralysin-like metalloprotease, C-terminal"/>
    <property type="match status" value="5"/>
</dbReference>
<proteinExistence type="inferred from homology"/>
<evidence type="ECO:0000259" key="15">
    <source>
        <dbReference type="Pfam" id="PF13018"/>
    </source>
</evidence>
<name>A0ABS1BUU4_9NEIS</name>
<evidence type="ECO:0000256" key="1">
    <source>
        <dbReference type="ARBA" id="ARBA00004241"/>
    </source>
</evidence>
<dbReference type="SUPFAM" id="SSF54523">
    <property type="entry name" value="Pili subunits"/>
    <property type="match status" value="1"/>
</dbReference>
<evidence type="ECO:0000259" key="14">
    <source>
        <dbReference type="Pfam" id="PF05662"/>
    </source>
</evidence>
<evidence type="ECO:0000256" key="2">
    <source>
        <dbReference type="ARBA" id="ARBA00004442"/>
    </source>
</evidence>
<feature type="domain" description="Trimeric autotransporter adhesin YadA-like head" evidence="13">
    <location>
        <begin position="366"/>
        <end position="391"/>
    </location>
</feature>
<feature type="domain" description="Trimeric autotransporter adhesin YadA-like head" evidence="13">
    <location>
        <begin position="422"/>
        <end position="447"/>
    </location>
</feature>
<feature type="domain" description="ESPR" evidence="15">
    <location>
        <begin position="1"/>
        <end position="42"/>
    </location>
</feature>
<dbReference type="Gene3D" id="3.30.1300.30">
    <property type="entry name" value="GSPII I/J protein-like"/>
    <property type="match status" value="1"/>
</dbReference>
<keyword evidence="5" id="KW-1134">Transmembrane beta strand</keyword>
<keyword evidence="8" id="KW-0653">Protein transport</keyword>
<dbReference type="Pfam" id="PF05658">
    <property type="entry name" value="YadA_head"/>
    <property type="match status" value="7"/>
</dbReference>
<evidence type="ECO:0000256" key="8">
    <source>
        <dbReference type="ARBA" id="ARBA00022927"/>
    </source>
</evidence>
<keyword evidence="4" id="KW-0813">Transport</keyword>
<keyword evidence="11" id="KW-1133">Transmembrane helix</keyword>
<dbReference type="Gene3D" id="2.20.70.140">
    <property type="match status" value="1"/>
</dbReference>
<evidence type="ECO:0000256" key="7">
    <source>
        <dbReference type="ARBA" id="ARBA00022729"/>
    </source>
</evidence>
<evidence type="ECO:0000256" key="5">
    <source>
        <dbReference type="ARBA" id="ARBA00022452"/>
    </source>
</evidence>
<evidence type="ECO:0000256" key="6">
    <source>
        <dbReference type="ARBA" id="ARBA00022692"/>
    </source>
</evidence>
<keyword evidence="17" id="KW-1185">Reference proteome</keyword>
<dbReference type="CDD" id="cd12820">
    <property type="entry name" value="LbR_YadA-like"/>
    <property type="match status" value="2"/>
</dbReference>
<dbReference type="InterPro" id="IPR005594">
    <property type="entry name" value="YadA_C"/>
</dbReference>
<dbReference type="Proteomes" id="UP000614058">
    <property type="component" value="Unassembled WGS sequence"/>
</dbReference>
<evidence type="ECO:0000256" key="10">
    <source>
        <dbReference type="ARBA" id="ARBA00023237"/>
    </source>
</evidence>
<dbReference type="Pfam" id="PF05662">
    <property type="entry name" value="YadA_stalk"/>
    <property type="match status" value="3"/>
</dbReference>
<evidence type="ECO:0000256" key="3">
    <source>
        <dbReference type="ARBA" id="ARBA00005848"/>
    </source>
</evidence>
<feature type="domain" description="Trimeric autotransporter adhesin YadA-like stalk" evidence="14">
    <location>
        <begin position="944"/>
        <end position="970"/>
    </location>
</feature>
<evidence type="ECO:0000259" key="12">
    <source>
        <dbReference type="Pfam" id="PF03895"/>
    </source>
</evidence>
<gene>
    <name evidence="16" type="ORF">JDW22_08505</name>
</gene>
<dbReference type="SUPFAM" id="SSF101967">
    <property type="entry name" value="Adhesin YadA, collagen-binding domain"/>
    <property type="match status" value="3"/>
</dbReference>
<reference evidence="16 17" key="1">
    <citation type="journal article" date="2021" name="Pathogens">
        <title>Isolation and Characterization of Kingella bonacorsii sp. nov., A Novel Kingella Species Detected in a Stable Periodontitis Subject.</title>
        <authorList>
            <person name="Antezack A."/>
            <person name="Boxberger M."/>
            <person name="Rolland C."/>
            <person name="Monnet-Corti V."/>
            <person name="La Scola B."/>
        </authorList>
    </citation>
    <scope>NUCLEOTIDE SEQUENCE [LARGE SCALE GENOMIC DNA]</scope>
    <source>
        <strain evidence="16 17">Marseille-Q4569</strain>
    </source>
</reference>
<keyword evidence="10" id="KW-0998">Cell outer membrane</keyword>
<dbReference type="InterPro" id="IPR024973">
    <property type="entry name" value="ESPR"/>
</dbReference>
<evidence type="ECO:0000313" key="17">
    <source>
        <dbReference type="Proteomes" id="UP000614058"/>
    </source>
</evidence>
<feature type="domain" description="Trimeric autotransporter adhesin YadA-like stalk" evidence="14">
    <location>
        <begin position="531"/>
        <end position="572"/>
    </location>
</feature>
<dbReference type="InterPro" id="IPR037174">
    <property type="entry name" value="Trimeric_adhesin"/>
</dbReference>
<dbReference type="InterPro" id="IPR011049">
    <property type="entry name" value="Serralysin-like_metalloprot_C"/>
</dbReference>
<organism evidence="16 17">
    <name type="scientific">Kingella bonacorsii</name>
    <dbReference type="NCBI Taxonomy" id="2796361"/>
    <lineage>
        <taxon>Bacteria</taxon>
        <taxon>Pseudomonadati</taxon>
        <taxon>Pseudomonadota</taxon>
        <taxon>Betaproteobacteria</taxon>
        <taxon>Neisseriales</taxon>
        <taxon>Neisseriaceae</taxon>
        <taxon>Kingella</taxon>
    </lineage>
</organism>
<keyword evidence="6 11" id="KW-0812">Transmembrane</keyword>
<dbReference type="Gene3D" id="6.10.250.2120">
    <property type="match status" value="1"/>
</dbReference>
<protein>
    <submittedName>
        <fullName evidence="16">YadA-like family protein</fullName>
    </submittedName>
</protein>
<evidence type="ECO:0000259" key="13">
    <source>
        <dbReference type="Pfam" id="PF05658"/>
    </source>
</evidence>
<dbReference type="RefSeq" id="WP_200522660.1">
    <property type="nucleotide sequence ID" value="NZ_JAEHNZ010000002.1"/>
</dbReference>
<dbReference type="EMBL" id="JAEHNZ010000002">
    <property type="protein sequence ID" value="MBK0396612.1"/>
    <property type="molecule type" value="Genomic_DNA"/>
</dbReference>
<feature type="domain" description="Trimeric autotransporter adhesin YadA-like stalk" evidence="14">
    <location>
        <begin position="744"/>
        <end position="782"/>
    </location>
</feature>
<dbReference type="InterPro" id="IPR008635">
    <property type="entry name" value="Coiled_stalk_dom"/>
</dbReference>
<feature type="domain" description="Trimeric autotransporter adhesin YadA-like head" evidence="13">
    <location>
        <begin position="272"/>
        <end position="291"/>
    </location>
</feature>
<feature type="domain" description="Trimeric autotransporter adhesin YadA-like head" evidence="13">
    <location>
        <begin position="464"/>
        <end position="488"/>
    </location>
</feature>
<feature type="domain" description="Trimeric autotransporter adhesin YadA-like C-terminal membrane anchor" evidence="12">
    <location>
        <begin position="1006"/>
        <end position="1066"/>
    </location>
</feature>
<evidence type="ECO:0000256" key="11">
    <source>
        <dbReference type="SAM" id="Phobius"/>
    </source>
</evidence>
<keyword evidence="7" id="KW-0732">Signal</keyword>
<comment type="similarity">
    <text evidence="3">Belongs to the autotransporter-2 (AT-2) (TC 1.B.40) family.</text>
</comment>
<evidence type="ECO:0000313" key="16">
    <source>
        <dbReference type="EMBL" id="MBK0396612.1"/>
    </source>
</evidence>
<feature type="domain" description="Trimeric autotransporter adhesin YadA-like head" evidence="13">
    <location>
        <begin position="240"/>
        <end position="266"/>
    </location>
</feature>
<dbReference type="InterPro" id="IPR045584">
    <property type="entry name" value="Pilin-like"/>
</dbReference>